<dbReference type="Gene3D" id="2.30.30.30">
    <property type="match status" value="1"/>
</dbReference>
<dbReference type="InterPro" id="IPR000876">
    <property type="entry name" value="Ribosomal_eS4"/>
</dbReference>
<dbReference type="Gene3D" id="2.40.50.740">
    <property type="match status" value="1"/>
</dbReference>
<dbReference type="InterPro" id="IPR018199">
    <property type="entry name" value="Ribosomal_eS4_N_CS"/>
</dbReference>
<dbReference type="InterPro" id="IPR038237">
    <property type="entry name" value="Ribosomal_eS4_central_sf"/>
</dbReference>
<dbReference type="PROSITE" id="PS50889">
    <property type="entry name" value="S4"/>
    <property type="match status" value="1"/>
</dbReference>
<comment type="similarity">
    <text evidence="1">Belongs to the eukaryotic ribosomal protein eS4 family.</text>
</comment>
<dbReference type="HAMAP" id="MF_00485">
    <property type="entry name" value="Ribosomal_eS4"/>
    <property type="match status" value="1"/>
</dbReference>
<dbReference type="Pfam" id="PF00467">
    <property type="entry name" value="KOW"/>
    <property type="match status" value="1"/>
</dbReference>
<sequence>MTSIPGYYGADCALRTGPDGRPAILPERGYAPRYRGPRIYVYELPPRLSVWRADVLMTERHTLDLFRERLIPTGARVADGDEADWFFIPVTLRNRHGQQLLVDTIDYVRQAHPWWNATGGHRHFVIATGDYGRAESEYPSVREAGRLSANVTFVTYWGLHSDRPNSTWVASHRNATDIVLPVHLSAPKMAATGSLSSRLHPKFTTLADPEVRDRDGPLFFFTGRICGDGSVPRKNARWPHCKTSLNRGYSGGIRQLVHYFHGSRKGFQITPRDPEYAEHMTNSRFCFGPPGGGHGQRQIQAVLAGCMPVIIADGVLQAFEPILDWSEFGVRVAEADIPRLHKILAAIGPEEYERKASRLRCAAQHMAFSLSEGASMGESGRFDAFETQLEILRAKAAHPDVPFERLRRVDAQLDAFMDCRGPESDEEAAEEEEGGEGGLSRNAKKLRGAQLKMPRGPKKHLKRLNAPYHWMLDKLSGIFAPKPSAGPHKQRECLPLLLILRNRLKYALTGKEVQSILMQRLIKVDGKVRTDTTYPTGFMDVISIEKTDEHFRIVLDTKGRFVVHRITKEEAAYKLCRVRGVQHGKGGIPFVNTHDGRTIRYPDPEIKAYDTVMMDIETGKIKEFVKNDVGAMVMCTGGHNAGRVGKIVSKEKHKGSFEIVHIEDAAGNRFATRLTNIFVIGKEGKPLISLPKGKGIRLTIIQEQKKRYEAASA</sequence>
<reference evidence="13" key="1">
    <citation type="journal article" date="2020" name="bioRxiv">
        <title>Comparative genomics of Chlamydomonas.</title>
        <authorList>
            <person name="Craig R.J."/>
            <person name="Hasan A.R."/>
            <person name="Ness R.W."/>
            <person name="Keightley P.D."/>
        </authorList>
    </citation>
    <scope>NUCLEOTIDE SEQUENCE</scope>
    <source>
        <strain evidence="13">CCAP 11/70</strain>
    </source>
</reference>
<dbReference type="CDD" id="cd00165">
    <property type="entry name" value="S4"/>
    <property type="match status" value="1"/>
</dbReference>
<evidence type="ECO:0000313" key="13">
    <source>
        <dbReference type="EMBL" id="KAG2490723.1"/>
    </source>
</evidence>
<feature type="region of interest" description="Disordered" evidence="7">
    <location>
        <begin position="420"/>
        <end position="452"/>
    </location>
</feature>
<dbReference type="Pfam" id="PF00900">
    <property type="entry name" value="Ribosomal_S4e"/>
    <property type="match status" value="1"/>
</dbReference>
<dbReference type="FunFam" id="2.40.50.740:FF:000001">
    <property type="entry name" value="40S ribosomal protein S4"/>
    <property type="match status" value="1"/>
</dbReference>
<protein>
    <recommendedName>
        <fullName evidence="15">40S ribosomal protein S4</fullName>
    </recommendedName>
</protein>
<dbReference type="AlphaFoldDB" id="A0A836BX08"/>
<feature type="domain" description="Small ribosomal subunit protein eS4 central region" evidence="9">
    <location>
        <begin position="547"/>
        <end position="621"/>
    </location>
</feature>
<dbReference type="InterPro" id="IPR032277">
    <property type="entry name" value="Ribosomal_eS4_C"/>
</dbReference>
<evidence type="ECO:0000256" key="2">
    <source>
        <dbReference type="ARBA" id="ARBA00022730"/>
    </source>
</evidence>
<dbReference type="Proteomes" id="UP000612055">
    <property type="component" value="Unassembled WGS sequence"/>
</dbReference>
<dbReference type="InterPro" id="IPR040911">
    <property type="entry name" value="Exostosin_GT47"/>
</dbReference>
<dbReference type="InterPro" id="IPR005824">
    <property type="entry name" value="KOW"/>
</dbReference>
<dbReference type="GO" id="GO:0019843">
    <property type="term" value="F:rRNA binding"/>
    <property type="evidence" value="ECO:0007669"/>
    <property type="project" value="UniProtKB-KW"/>
</dbReference>
<proteinExistence type="inferred from homology"/>
<dbReference type="FunFam" id="2.30.30.30:FF:000005">
    <property type="entry name" value="40S ribosomal protein S4"/>
    <property type="match status" value="1"/>
</dbReference>
<dbReference type="EMBL" id="JAEHOE010000059">
    <property type="protein sequence ID" value="KAG2490723.1"/>
    <property type="molecule type" value="Genomic_DNA"/>
</dbReference>
<feature type="domain" description="Exostosin GT47" evidence="10">
    <location>
        <begin position="36"/>
        <end position="346"/>
    </location>
</feature>
<evidence type="ECO:0000256" key="7">
    <source>
        <dbReference type="SAM" id="MobiDB-lite"/>
    </source>
</evidence>
<evidence type="ECO:0000259" key="10">
    <source>
        <dbReference type="Pfam" id="PF03016"/>
    </source>
</evidence>
<accession>A0A836BX08</accession>
<keyword evidence="2 6" id="KW-0699">rRNA-binding</keyword>
<organism evidence="13 14">
    <name type="scientific">Edaphochlamys debaryana</name>
    <dbReference type="NCBI Taxonomy" id="47281"/>
    <lineage>
        <taxon>Eukaryota</taxon>
        <taxon>Viridiplantae</taxon>
        <taxon>Chlorophyta</taxon>
        <taxon>core chlorophytes</taxon>
        <taxon>Chlorophyceae</taxon>
        <taxon>CS clade</taxon>
        <taxon>Chlamydomonadales</taxon>
        <taxon>Chlamydomonadales incertae sedis</taxon>
        <taxon>Edaphochlamys</taxon>
    </lineage>
</organism>
<evidence type="ECO:0000256" key="3">
    <source>
        <dbReference type="ARBA" id="ARBA00022884"/>
    </source>
</evidence>
<evidence type="ECO:0008006" key="15">
    <source>
        <dbReference type="Google" id="ProtNLM"/>
    </source>
</evidence>
<name>A0A836BX08_9CHLO</name>
<dbReference type="InterPro" id="IPR014722">
    <property type="entry name" value="Rib_uL2_dom2"/>
</dbReference>
<dbReference type="PANTHER" id="PTHR11581:SF0">
    <property type="entry name" value="SMALL RIBOSOMAL SUBUNIT PROTEIN ES4"/>
    <property type="match status" value="1"/>
</dbReference>
<dbReference type="GO" id="GO:0022627">
    <property type="term" value="C:cytosolic small ribosomal subunit"/>
    <property type="evidence" value="ECO:0007669"/>
    <property type="project" value="TreeGrafter"/>
</dbReference>
<dbReference type="InterPro" id="IPR013845">
    <property type="entry name" value="Ribosomal_eS4_central_region"/>
</dbReference>
<dbReference type="PROSITE" id="PS00528">
    <property type="entry name" value="RIBOSOMAL_S4E"/>
    <property type="match status" value="1"/>
</dbReference>
<evidence type="ECO:0000256" key="6">
    <source>
        <dbReference type="PROSITE-ProRule" id="PRU00182"/>
    </source>
</evidence>
<dbReference type="GO" id="GO:0006412">
    <property type="term" value="P:translation"/>
    <property type="evidence" value="ECO:0007669"/>
    <property type="project" value="InterPro"/>
</dbReference>
<dbReference type="CDD" id="cd06087">
    <property type="entry name" value="KOW_RPS4"/>
    <property type="match status" value="1"/>
</dbReference>
<feature type="compositionally biased region" description="Acidic residues" evidence="7">
    <location>
        <begin position="424"/>
        <end position="435"/>
    </location>
</feature>
<feature type="domain" description="Small ribosomal subunit protein eS4 C-terminal" evidence="12">
    <location>
        <begin position="664"/>
        <end position="710"/>
    </location>
</feature>
<dbReference type="PANTHER" id="PTHR11581">
    <property type="entry name" value="30S/40S RIBOSOMAL PROTEIN S4"/>
    <property type="match status" value="1"/>
</dbReference>
<keyword evidence="14" id="KW-1185">Reference proteome</keyword>
<evidence type="ECO:0000259" key="12">
    <source>
        <dbReference type="Pfam" id="PF16121"/>
    </source>
</evidence>
<keyword evidence="3 6" id="KW-0694">RNA-binding</keyword>
<dbReference type="InterPro" id="IPR013843">
    <property type="entry name" value="Ribosomal_eS4_N"/>
</dbReference>
<dbReference type="NCBIfam" id="NF003312">
    <property type="entry name" value="PRK04313.1"/>
    <property type="match status" value="1"/>
</dbReference>
<dbReference type="Gene3D" id="3.10.290.10">
    <property type="entry name" value="RNA-binding S4 domain"/>
    <property type="match status" value="1"/>
</dbReference>
<comment type="caution">
    <text evidence="13">The sequence shown here is derived from an EMBL/GenBank/DDBJ whole genome shotgun (WGS) entry which is preliminary data.</text>
</comment>
<evidence type="ECO:0000256" key="5">
    <source>
        <dbReference type="ARBA" id="ARBA00023274"/>
    </source>
</evidence>
<evidence type="ECO:0000259" key="8">
    <source>
        <dbReference type="Pfam" id="PF00467"/>
    </source>
</evidence>
<evidence type="ECO:0000259" key="11">
    <source>
        <dbReference type="Pfam" id="PF08071"/>
    </source>
</evidence>
<keyword evidence="5" id="KW-0687">Ribonucleoprotein</keyword>
<feature type="domain" description="Small ribosomal subunit protein eS4 N-terminal" evidence="11">
    <location>
        <begin position="455"/>
        <end position="491"/>
    </location>
</feature>
<evidence type="ECO:0000256" key="4">
    <source>
        <dbReference type="ARBA" id="ARBA00022980"/>
    </source>
</evidence>
<dbReference type="FunFam" id="3.10.290.10:FF:000002">
    <property type="entry name" value="40S ribosomal protein S4"/>
    <property type="match status" value="1"/>
</dbReference>
<evidence type="ECO:0000259" key="9">
    <source>
        <dbReference type="Pfam" id="PF00900"/>
    </source>
</evidence>
<feature type="domain" description="KOW" evidence="8">
    <location>
        <begin position="629"/>
        <end position="663"/>
    </location>
</feature>
<dbReference type="OrthoDB" id="504298at2759"/>
<dbReference type="GO" id="GO:0003735">
    <property type="term" value="F:structural constituent of ribosome"/>
    <property type="evidence" value="ECO:0007669"/>
    <property type="project" value="InterPro"/>
</dbReference>
<keyword evidence="4" id="KW-0689">Ribosomal protein</keyword>
<gene>
    <name evidence="13" type="ORF">HYH03_010879</name>
</gene>
<evidence type="ECO:0000313" key="14">
    <source>
        <dbReference type="Proteomes" id="UP000612055"/>
    </source>
</evidence>
<dbReference type="Pfam" id="PF08071">
    <property type="entry name" value="RS4NT"/>
    <property type="match status" value="1"/>
</dbReference>
<dbReference type="InterPro" id="IPR041982">
    <property type="entry name" value="Ribosomal_eS4_KOW"/>
</dbReference>
<dbReference type="Pfam" id="PF16121">
    <property type="entry name" value="40S_S4_C"/>
    <property type="match status" value="1"/>
</dbReference>
<dbReference type="InterPro" id="IPR036986">
    <property type="entry name" value="S4_RNA-bd_sf"/>
</dbReference>
<dbReference type="Pfam" id="PF03016">
    <property type="entry name" value="Exostosin_GT47"/>
    <property type="match status" value="1"/>
</dbReference>
<evidence type="ECO:0000256" key="1">
    <source>
        <dbReference type="ARBA" id="ARBA00007500"/>
    </source>
</evidence>